<feature type="region of interest" description="Disordered" evidence="1">
    <location>
        <begin position="148"/>
        <end position="170"/>
    </location>
</feature>
<dbReference type="InterPro" id="IPR017451">
    <property type="entry name" value="F-box-assoc_interact_dom"/>
</dbReference>
<sequence>MREILIRLPIKSIGRSRCVSKLFRSLSSDPGFAKSQLDLMTAHRKLIVSSHNDVVLLYNPTTRESKLLPAESTETVKRYREKFISYGFGFDHLTNDYKVVKLVADSNNLLYACVYSLKSRLVEMDPRFELPTHRPLLFQLLPSRSESQRCDPLGVHSSTRQSQAESDISI</sequence>
<dbReference type="Proteomes" id="UP001295469">
    <property type="component" value="Chromosome C03"/>
</dbReference>
<evidence type="ECO:0000256" key="1">
    <source>
        <dbReference type="SAM" id="MobiDB-lite"/>
    </source>
</evidence>
<feature type="domain" description="F-box associated beta-propeller type 3" evidence="3">
    <location>
        <begin position="42"/>
        <end position="118"/>
    </location>
</feature>
<evidence type="ECO:0000313" key="4">
    <source>
        <dbReference type="EMBL" id="CAF1700294.1"/>
    </source>
</evidence>
<organism evidence="4">
    <name type="scientific">Brassica napus</name>
    <name type="common">Rape</name>
    <dbReference type="NCBI Taxonomy" id="3708"/>
    <lineage>
        <taxon>Eukaryota</taxon>
        <taxon>Viridiplantae</taxon>
        <taxon>Streptophyta</taxon>
        <taxon>Embryophyta</taxon>
        <taxon>Tracheophyta</taxon>
        <taxon>Spermatophyta</taxon>
        <taxon>Magnoliopsida</taxon>
        <taxon>eudicotyledons</taxon>
        <taxon>Gunneridae</taxon>
        <taxon>Pentapetalae</taxon>
        <taxon>rosids</taxon>
        <taxon>malvids</taxon>
        <taxon>Brassicales</taxon>
        <taxon>Brassicaceae</taxon>
        <taxon>Brassiceae</taxon>
        <taxon>Brassica</taxon>
    </lineage>
</organism>
<dbReference type="EMBL" id="HG994367">
    <property type="protein sequence ID" value="CAF1700294.1"/>
    <property type="molecule type" value="Genomic_DNA"/>
</dbReference>
<dbReference type="InterPro" id="IPR001810">
    <property type="entry name" value="F-box_dom"/>
</dbReference>
<dbReference type="PANTHER" id="PTHR31111:SF136">
    <property type="entry name" value="F-BOX ASSOCIATED DOMAIN-CONTAINING PROTEIN"/>
    <property type="match status" value="1"/>
</dbReference>
<dbReference type="InterPro" id="IPR013187">
    <property type="entry name" value="F-box-assoc_dom_typ3"/>
</dbReference>
<dbReference type="AlphaFoldDB" id="A0A816I3Y6"/>
<feature type="compositionally biased region" description="Polar residues" evidence="1">
    <location>
        <begin position="156"/>
        <end position="170"/>
    </location>
</feature>
<reference evidence="4" key="1">
    <citation type="submission" date="2021-01" db="EMBL/GenBank/DDBJ databases">
        <authorList>
            <consortium name="Genoscope - CEA"/>
            <person name="William W."/>
        </authorList>
    </citation>
    <scope>NUCLEOTIDE SEQUENCE</scope>
</reference>
<evidence type="ECO:0000259" key="3">
    <source>
        <dbReference type="Pfam" id="PF08268"/>
    </source>
</evidence>
<evidence type="ECO:0000259" key="2">
    <source>
        <dbReference type="Pfam" id="PF00646"/>
    </source>
</evidence>
<dbReference type="Pfam" id="PF00646">
    <property type="entry name" value="F-box"/>
    <property type="match status" value="1"/>
</dbReference>
<accession>A0A816I3Y6</accession>
<dbReference type="InterPro" id="IPR036047">
    <property type="entry name" value="F-box-like_dom_sf"/>
</dbReference>
<dbReference type="PANTHER" id="PTHR31111">
    <property type="entry name" value="BNAA05G37150D PROTEIN-RELATED"/>
    <property type="match status" value="1"/>
</dbReference>
<gene>
    <name evidence="4" type="ORF">DARMORV10_C03P24030.1</name>
</gene>
<name>A0A816I3Y6_BRANA</name>
<protein>
    <submittedName>
        <fullName evidence="4">(rape) hypothetical protein</fullName>
    </submittedName>
</protein>
<dbReference type="Pfam" id="PF08268">
    <property type="entry name" value="FBA_3"/>
    <property type="match status" value="1"/>
</dbReference>
<feature type="domain" description="F-box" evidence="2">
    <location>
        <begin position="2"/>
        <end position="32"/>
    </location>
</feature>
<dbReference type="NCBIfam" id="TIGR01640">
    <property type="entry name" value="F_box_assoc_1"/>
    <property type="match status" value="1"/>
</dbReference>
<dbReference type="SUPFAM" id="SSF81383">
    <property type="entry name" value="F-box domain"/>
    <property type="match status" value="1"/>
</dbReference>
<proteinExistence type="predicted"/>